<protein>
    <submittedName>
        <fullName evidence="1">Uncharacterized protein</fullName>
    </submittedName>
</protein>
<evidence type="ECO:0000313" key="1">
    <source>
        <dbReference type="EMBL" id="GFZ16640.1"/>
    </source>
</evidence>
<organism evidence="1 2">
    <name type="scientific">Actinidia rufa</name>
    <dbReference type="NCBI Taxonomy" id="165716"/>
    <lineage>
        <taxon>Eukaryota</taxon>
        <taxon>Viridiplantae</taxon>
        <taxon>Streptophyta</taxon>
        <taxon>Embryophyta</taxon>
        <taxon>Tracheophyta</taxon>
        <taxon>Spermatophyta</taxon>
        <taxon>Magnoliopsida</taxon>
        <taxon>eudicotyledons</taxon>
        <taxon>Gunneridae</taxon>
        <taxon>Pentapetalae</taxon>
        <taxon>asterids</taxon>
        <taxon>Ericales</taxon>
        <taxon>Actinidiaceae</taxon>
        <taxon>Actinidia</taxon>
    </lineage>
</organism>
<name>A0A7J0H0M3_9ERIC</name>
<gene>
    <name evidence="1" type="ORF">Acr_25g0010490</name>
</gene>
<keyword evidence="2" id="KW-1185">Reference proteome</keyword>
<reference evidence="1 2" key="1">
    <citation type="submission" date="2019-07" db="EMBL/GenBank/DDBJ databases">
        <title>De Novo Assembly of kiwifruit Actinidia rufa.</title>
        <authorList>
            <person name="Sugita-Konishi S."/>
            <person name="Sato K."/>
            <person name="Mori E."/>
            <person name="Abe Y."/>
            <person name="Kisaki G."/>
            <person name="Hamano K."/>
            <person name="Suezawa K."/>
            <person name="Otani M."/>
            <person name="Fukuda T."/>
            <person name="Manabe T."/>
            <person name="Gomi K."/>
            <person name="Tabuchi M."/>
            <person name="Akimitsu K."/>
            <person name="Kataoka I."/>
        </authorList>
    </citation>
    <scope>NUCLEOTIDE SEQUENCE [LARGE SCALE GENOMIC DNA]</scope>
    <source>
        <strain evidence="2">cv. Fuchu</strain>
    </source>
</reference>
<dbReference type="Proteomes" id="UP000585474">
    <property type="component" value="Unassembled WGS sequence"/>
</dbReference>
<dbReference type="AlphaFoldDB" id="A0A7J0H0M3"/>
<evidence type="ECO:0000313" key="2">
    <source>
        <dbReference type="Proteomes" id="UP000585474"/>
    </source>
</evidence>
<sequence length="131" mass="14168">MVLVNYGVVKLNLSSFKLKIVELILWRMYICDVLEGHCFDEMCRLQGLLPTQQSKGDVAASLVPEVSHPNSAMEVGAADISLGPQSELLASNLVSAFGNLRATMPHNGSKIAPLTLKLAKLFVITSKTAEL</sequence>
<dbReference type="EMBL" id="BJWL01000025">
    <property type="protein sequence ID" value="GFZ16640.1"/>
    <property type="molecule type" value="Genomic_DNA"/>
</dbReference>
<comment type="caution">
    <text evidence="1">The sequence shown here is derived from an EMBL/GenBank/DDBJ whole genome shotgun (WGS) entry which is preliminary data.</text>
</comment>
<accession>A0A7J0H0M3</accession>
<proteinExistence type="predicted"/>